<evidence type="ECO:0000256" key="12">
    <source>
        <dbReference type="ARBA" id="ARBA00023136"/>
    </source>
</evidence>
<dbReference type="AlphaFoldDB" id="A0A432WK85"/>
<dbReference type="PROSITE" id="PS50109">
    <property type="entry name" value="HIS_KIN"/>
    <property type="match status" value="1"/>
</dbReference>
<reference evidence="15 16" key="1">
    <citation type="journal article" date="2011" name="Front. Microbiol.">
        <title>Genomic signatures of strain selection and enhancement in Bacillus atrophaeus var. globigii, a historical biowarfare simulant.</title>
        <authorList>
            <person name="Gibbons H.S."/>
            <person name="Broomall S.M."/>
            <person name="McNew L.A."/>
            <person name="Daligault H."/>
            <person name="Chapman C."/>
            <person name="Bruce D."/>
            <person name="Karavis M."/>
            <person name="Krepps M."/>
            <person name="McGregor P.A."/>
            <person name="Hong C."/>
            <person name="Park K.H."/>
            <person name="Akmal A."/>
            <person name="Feldman A."/>
            <person name="Lin J.S."/>
            <person name="Chang W.E."/>
            <person name="Higgs B.W."/>
            <person name="Demirev P."/>
            <person name="Lindquist J."/>
            <person name="Liem A."/>
            <person name="Fochler E."/>
            <person name="Read T.D."/>
            <person name="Tapia R."/>
            <person name="Johnson S."/>
            <person name="Bishop-Lilly K.A."/>
            <person name="Detter C."/>
            <person name="Han C."/>
            <person name="Sozhamannan S."/>
            <person name="Rosenzweig C.N."/>
            <person name="Skowronski E.W."/>
        </authorList>
    </citation>
    <scope>NUCLEOTIDE SEQUENCE [LARGE SCALE GENOMIC DNA]</scope>
    <source>
        <strain evidence="15 16">Y4G10-17</strain>
    </source>
</reference>
<dbReference type="Gene3D" id="1.10.287.130">
    <property type="match status" value="1"/>
</dbReference>
<dbReference type="Gene3D" id="3.40.50.300">
    <property type="entry name" value="P-loop containing nucleotide triphosphate hydrolases"/>
    <property type="match status" value="1"/>
</dbReference>
<keyword evidence="4" id="KW-0597">Phosphoprotein</keyword>
<dbReference type="InterPro" id="IPR027417">
    <property type="entry name" value="P-loop_NTPase"/>
</dbReference>
<dbReference type="InterPro" id="IPR029016">
    <property type="entry name" value="GAF-like_dom_sf"/>
</dbReference>
<feature type="domain" description="Histidine kinase" evidence="14">
    <location>
        <begin position="661"/>
        <end position="879"/>
    </location>
</feature>
<dbReference type="SUPFAM" id="SSF55874">
    <property type="entry name" value="ATPase domain of HSP90 chaperone/DNA topoisomerase II/histidine kinase"/>
    <property type="match status" value="1"/>
</dbReference>
<evidence type="ECO:0000256" key="5">
    <source>
        <dbReference type="ARBA" id="ARBA00022679"/>
    </source>
</evidence>
<dbReference type="InterPro" id="IPR003852">
    <property type="entry name" value="Sig_transdc_His_kinase_KdpD_N"/>
</dbReference>
<keyword evidence="10 13" id="KW-1133">Transmembrane helix</keyword>
<evidence type="ECO:0000313" key="15">
    <source>
        <dbReference type="EMBL" id="RUO34107.1"/>
    </source>
</evidence>
<dbReference type="SUPFAM" id="SSF47384">
    <property type="entry name" value="Homodimeric domain of signal transducing histidine kinase"/>
    <property type="match status" value="1"/>
</dbReference>
<dbReference type="Pfam" id="PF02518">
    <property type="entry name" value="HATPase_c"/>
    <property type="match status" value="1"/>
</dbReference>
<evidence type="ECO:0000256" key="8">
    <source>
        <dbReference type="ARBA" id="ARBA00022777"/>
    </source>
</evidence>
<dbReference type="Pfam" id="PF13493">
    <property type="entry name" value="DUF4118"/>
    <property type="match status" value="1"/>
</dbReference>
<sequence length="893" mass="99609">MRAQSKAESLLRKLKSSESGKLTIFLGAAPGVGKTYAMLSAAKERLNQGISVTLGVVETHGRKETQAMLEGVERLPLRQIEYQGTALTEFDIDAALQRKPELIIVDELAHSNIPNSRNKFRYQDVEELLAAGIDVYTTINIQHMASLNDVVRQVTGVRVTELVPDYIFDLAYDIILIDLPPEGLVQRLQEGKVYLPEYARSALEQFFSLENLIALREMAIREVLVRVDTNLSDELILKDKTPSYTIQDKLAVLISANSAHDYLVRLGRQIADRRHMPWYVVWIDTGRPQSTSQRMQLRRDLELAGELGAKTITLKGATSYDAAVKFLEEQRISTVLVGARRRWRFNLWSKPLYRRLIESSLNIEVSIYHPPQASVRTRRKPRQAPILGQKPGYLVGALLTILATVVAIALLPFVGTGNLALIYVAAIVTTGLKFGSRPALATAFFAFLAFNFFLTEPFYTFAVDDQNDVATLVFLLLIGSISGPAASRLRRQFMLLNESSRFSDTLRDSAETLTKVTTDGEVYKTFHQVCQNMVELEAAVVIRDDSREIRCVEGSITISEKLRAGIDWVFANGSAAGRFSNTLSSLQEVLLPLGTLARPDAVAVLKVPASDRQLSLFQQQLLESMQQQCGTALQRIHLANALENTKISMEVEQLRTALLSSVSHDLKSPLSSMMGSAELLRFRFQQISESDRVELIDGIISESKRLENYIQNLLDMTRLGYGELKLERDWVEVDDIIASATSRLKRYYPDIQLRLTVSGEHAPIYVHGALIEQGLFNILENAARFSPPDAPVCIEQLWTDEYLEIEIKDSGPGIPDEVAEKVFDMFYVVADGDSKKNNTGMGLAICRGMIGAHGGEVLVDNKRISDQGTCFVIRLPLDQRNQPNTAKVSKAIS</sequence>
<dbReference type="Pfam" id="PF00512">
    <property type="entry name" value="HisKA"/>
    <property type="match status" value="1"/>
</dbReference>
<dbReference type="GO" id="GO:0005524">
    <property type="term" value="F:ATP binding"/>
    <property type="evidence" value="ECO:0007669"/>
    <property type="project" value="UniProtKB-KW"/>
</dbReference>
<dbReference type="GO" id="GO:0005886">
    <property type="term" value="C:plasma membrane"/>
    <property type="evidence" value="ECO:0007669"/>
    <property type="project" value="TreeGrafter"/>
</dbReference>
<evidence type="ECO:0000256" key="10">
    <source>
        <dbReference type="ARBA" id="ARBA00022989"/>
    </source>
</evidence>
<keyword evidence="12 13" id="KW-0472">Membrane</keyword>
<dbReference type="SUPFAM" id="SSF52540">
    <property type="entry name" value="P-loop containing nucleoside triphosphate hydrolases"/>
    <property type="match status" value="1"/>
</dbReference>
<dbReference type="InterPro" id="IPR003661">
    <property type="entry name" value="HisK_dim/P_dom"/>
</dbReference>
<dbReference type="EMBL" id="PIPO01000002">
    <property type="protein sequence ID" value="RUO34107.1"/>
    <property type="molecule type" value="Genomic_DNA"/>
</dbReference>
<comment type="subcellular location">
    <subcellularLocation>
        <location evidence="2">Membrane</location>
        <topology evidence="2">Multi-pass membrane protein</topology>
    </subcellularLocation>
</comment>
<accession>A0A432WK85</accession>
<evidence type="ECO:0000256" key="1">
    <source>
        <dbReference type="ARBA" id="ARBA00000085"/>
    </source>
</evidence>
<protein>
    <recommendedName>
        <fullName evidence="3">histidine kinase</fullName>
        <ecNumber evidence="3">2.7.13.3</ecNumber>
    </recommendedName>
</protein>
<dbReference type="InterPro" id="IPR005467">
    <property type="entry name" value="His_kinase_dom"/>
</dbReference>
<gene>
    <name evidence="15" type="ORF">CWE14_04805</name>
</gene>
<dbReference type="InterPro" id="IPR004358">
    <property type="entry name" value="Sig_transdc_His_kin-like_C"/>
</dbReference>
<dbReference type="GO" id="GO:0000155">
    <property type="term" value="F:phosphorelay sensor kinase activity"/>
    <property type="evidence" value="ECO:0007669"/>
    <property type="project" value="InterPro"/>
</dbReference>
<feature type="transmembrane region" description="Helical" evidence="13">
    <location>
        <begin position="443"/>
        <end position="463"/>
    </location>
</feature>
<dbReference type="SMART" id="SM00387">
    <property type="entry name" value="HATPase_c"/>
    <property type="match status" value="1"/>
</dbReference>
<keyword evidence="5" id="KW-0808">Transferase</keyword>
<keyword evidence="16" id="KW-1185">Reference proteome</keyword>
<dbReference type="Gene3D" id="1.20.120.620">
    <property type="entry name" value="Backbone structure of the membrane domain of e. Coli histidine kinase receptor kdpd"/>
    <property type="match status" value="1"/>
</dbReference>
<dbReference type="Gene3D" id="3.30.565.10">
    <property type="entry name" value="Histidine kinase-like ATPase, C-terminal domain"/>
    <property type="match status" value="1"/>
</dbReference>
<keyword evidence="8 15" id="KW-0418">Kinase</keyword>
<dbReference type="Pfam" id="PF02702">
    <property type="entry name" value="KdpD"/>
    <property type="match status" value="1"/>
</dbReference>
<dbReference type="CDD" id="cd00082">
    <property type="entry name" value="HisKA"/>
    <property type="match status" value="1"/>
</dbReference>
<evidence type="ECO:0000256" key="4">
    <source>
        <dbReference type="ARBA" id="ARBA00022553"/>
    </source>
</evidence>
<feature type="transmembrane region" description="Helical" evidence="13">
    <location>
        <begin position="392"/>
        <end position="414"/>
    </location>
</feature>
<organism evidence="15 16">
    <name type="scientific">Aliidiomarina soli</name>
    <dbReference type="NCBI Taxonomy" id="1928574"/>
    <lineage>
        <taxon>Bacteria</taxon>
        <taxon>Pseudomonadati</taxon>
        <taxon>Pseudomonadota</taxon>
        <taxon>Gammaproteobacteria</taxon>
        <taxon>Alteromonadales</taxon>
        <taxon>Idiomarinaceae</taxon>
        <taxon>Aliidiomarina</taxon>
    </lineage>
</organism>
<keyword evidence="6 13" id="KW-0812">Transmembrane</keyword>
<dbReference type="FunFam" id="3.40.50.300:FF:000483">
    <property type="entry name" value="Sensor histidine kinase KdpD"/>
    <property type="match status" value="1"/>
</dbReference>
<comment type="caution">
    <text evidence="15">The sequence shown here is derived from an EMBL/GenBank/DDBJ whole genome shotgun (WGS) entry which is preliminary data.</text>
</comment>
<evidence type="ECO:0000256" key="2">
    <source>
        <dbReference type="ARBA" id="ARBA00004141"/>
    </source>
</evidence>
<dbReference type="InterPro" id="IPR036890">
    <property type="entry name" value="HATPase_C_sf"/>
</dbReference>
<name>A0A432WK85_9GAMM</name>
<feature type="transmembrane region" description="Helical" evidence="13">
    <location>
        <begin position="420"/>
        <end position="436"/>
    </location>
</feature>
<dbReference type="PANTHER" id="PTHR45569:SF1">
    <property type="entry name" value="SENSOR PROTEIN KDPD"/>
    <property type="match status" value="1"/>
</dbReference>
<dbReference type="Proteomes" id="UP000287823">
    <property type="component" value="Unassembled WGS sequence"/>
</dbReference>
<evidence type="ECO:0000256" key="6">
    <source>
        <dbReference type="ARBA" id="ARBA00022692"/>
    </source>
</evidence>
<dbReference type="PANTHER" id="PTHR45569">
    <property type="entry name" value="SENSOR PROTEIN KDPD"/>
    <property type="match status" value="1"/>
</dbReference>
<dbReference type="EC" id="2.7.13.3" evidence="3"/>
<dbReference type="InterPro" id="IPR025201">
    <property type="entry name" value="KdpD_TM"/>
</dbReference>
<dbReference type="InterPro" id="IPR052023">
    <property type="entry name" value="Histidine_kinase_KdpD"/>
</dbReference>
<evidence type="ECO:0000256" key="13">
    <source>
        <dbReference type="SAM" id="Phobius"/>
    </source>
</evidence>
<evidence type="ECO:0000313" key="16">
    <source>
        <dbReference type="Proteomes" id="UP000287823"/>
    </source>
</evidence>
<dbReference type="InterPro" id="IPR003594">
    <property type="entry name" value="HATPase_dom"/>
</dbReference>
<dbReference type="InterPro" id="IPR038318">
    <property type="entry name" value="KdpD_sf"/>
</dbReference>
<dbReference type="Gene3D" id="3.30.450.40">
    <property type="match status" value="1"/>
</dbReference>
<evidence type="ECO:0000259" key="14">
    <source>
        <dbReference type="PROSITE" id="PS50109"/>
    </source>
</evidence>
<keyword evidence="7" id="KW-0547">Nucleotide-binding</keyword>
<evidence type="ECO:0000256" key="7">
    <source>
        <dbReference type="ARBA" id="ARBA00022741"/>
    </source>
</evidence>
<feature type="transmembrane region" description="Helical" evidence="13">
    <location>
        <begin position="469"/>
        <end position="486"/>
    </location>
</feature>
<dbReference type="InterPro" id="IPR036097">
    <property type="entry name" value="HisK_dim/P_sf"/>
</dbReference>
<dbReference type="GO" id="GO:0005737">
    <property type="term" value="C:cytoplasm"/>
    <property type="evidence" value="ECO:0007669"/>
    <property type="project" value="UniProtKB-ARBA"/>
</dbReference>
<dbReference type="SMART" id="SM00388">
    <property type="entry name" value="HisKA"/>
    <property type="match status" value="1"/>
</dbReference>
<keyword evidence="9" id="KW-0067">ATP-binding</keyword>
<comment type="catalytic activity">
    <reaction evidence="1">
        <text>ATP + protein L-histidine = ADP + protein N-phospho-L-histidine.</text>
        <dbReference type="EC" id="2.7.13.3"/>
    </reaction>
</comment>
<keyword evidence="11" id="KW-0902">Two-component regulatory system</keyword>
<proteinExistence type="predicted"/>
<evidence type="ECO:0000256" key="11">
    <source>
        <dbReference type="ARBA" id="ARBA00023012"/>
    </source>
</evidence>
<dbReference type="PRINTS" id="PR00344">
    <property type="entry name" value="BCTRLSENSOR"/>
</dbReference>
<evidence type="ECO:0000256" key="3">
    <source>
        <dbReference type="ARBA" id="ARBA00012438"/>
    </source>
</evidence>
<evidence type="ECO:0000256" key="9">
    <source>
        <dbReference type="ARBA" id="ARBA00022840"/>
    </source>
</evidence>